<evidence type="ECO:0000313" key="1">
    <source>
        <dbReference type="EMBL" id="CAF1287983.1"/>
    </source>
</evidence>
<protein>
    <submittedName>
        <fullName evidence="1">Uncharacterized protein</fullName>
    </submittedName>
</protein>
<organism evidence="1 3">
    <name type="scientific">Didymodactylos carnosus</name>
    <dbReference type="NCBI Taxonomy" id="1234261"/>
    <lineage>
        <taxon>Eukaryota</taxon>
        <taxon>Metazoa</taxon>
        <taxon>Spiralia</taxon>
        <taxon>Gnathifera</taxon>
        <taxon>Rotifera</taxon>
        <taxon>Eurotatoria</taxon>
        <taxon>Bdelloidea</taxon>
        <taxon>Philodinida</taxon>
        <taxon>Philodinidae</taxon>
        <taxon>Didymodactylos</taxon>
    </lineage>
</organism>
<gene>
    <name evidence="1" type="ORF">OVA965_LOCUS27954</name>
    <name evidence="2" type="ORF">TMI583_LOCUS28703</name>
</gene>
<accession>A0A8S2F0D6</accession>
<comment type="caution">
    <text evidence="1">The sequence shown here is derived from an EMBL/GenBank/DDBJ whole genome shotgun (WGS) entry which is preliminary data.</text>
</comment>
<dbReference type="EMBL" id="CAJNOK010018768">
    <property type="protein sequence ID" value="CAF1287983.1"/>
    <property type="molecule type" value="Genomic_DNA"/>
</dbReference>
<dbReference type="Proteomes" id="UP000682733">
    <property type="component" value="Unassembled WGS sequence"/>
</dbReference>
<feature type="non-terminal residue" evidence="1">
    <location>
        <position position="1"/>
    </location>
</feature>
<proteinExistence type="predicted"/>
<sequence>MQTLFMAFADVVSASPMQYNVPYSTVPGTSRNFDLVIENDSTEIAEPPFISSQ</sequence>
<dbReference type="AlphaFoldDB" id="A0A8S2F0D6"/>
<reference evidence="1" key="1">
    <citation type="submission" date="2021-02" db="EMBL/GenBank/DDBJ databases">
        <authorList>
            <person name="Nowell W R."/>
        </authorList>
    </citation>
    <scope>NUCLEOTIDE SEQUENCE</scope>
</reference>
<evidence type="ECO:0000313" key="3">
    <source>
        <dbReference type="Proteomes" id="UP000677228"/>
    </source>
</evidence>
<evidence type="ECO:0000313" key="2">
    <source>
        <dbReference type="EMBL" id="CAF4092969.1"/>
    </source>
</evidence>
<dbReference type="Proteomes" id="UP000677228">
    <property type="component" value="Unassembled WGS sequence"/>
</dbReference>
<dbReference type="EMBL" id="CAJOBA010040338">
    <property type="protein sequence ID" value="CAF4092969.1"/>
    <property type="molecule type" value="Genomic_DNA"/>
</dbReference>
<name>A0A8S2F0D6_9BILA</name>